<keyword evidence="3" id="KW-1185">Reference proteome</keyword>
<sequence length="226" mass="24321">MPTRRRHLITLSSLALPTASRAFNLSEGDAAGGVRAALERGALAAVAQLGRTGGFLDHPQLRIPLPGALEKAAKLLKATGQGKRVDELITAMNRAAEQAVPAGKDVLVQTVKQLSVEDALQLVRGRGDDAVTRFFETKTRAPLGERFLPIVTRATEKQALADKYNALAGKISGLGLVKDEDANIQQYVTRKTLDGLYWMIGEEEKKIRQDPIGTGSAILKKVFGGR</sequence>
<accession>A0ABV0FWV0</accession>
<protein>
    <submittedName>
        <fullName evidence="2">DUF4197 domain-containing protein</fullName>
    </submittedName>
</protein>
<reference evidence="2 3" key="1">
    <citation type="submission" date="2024-05" db="EMBL/GenBank/DDBJ databases">
        <title>Roseateles sp. DJS-2-20 16S ribosomal RNA gene Genome sequencing and assembly.</title>
        <authorList>
            <person name="Woo H."/>
        </authorList>
    </citation>
    <scope>NUCLEOTIDE SEQUENCE [LARGE SCALE GENOMIC DNA]</scope>
    <source>
        <strain evidence="2 3">DJS-2-20</strain>
    </source>
</reference>
<dbReference type="EMBL" id="JBDPZD010000001">
    <property type="protein sequence ID" value="MEO3690394.1"/>
    <property type="molecule type" value="Genomic_DNA"/>
</dbReference>
<evidence type="ECO:0000313" key="3">
    <source>
        <dbReference type="Proteomes" id="UP001495147"/>
    </source>
</evidence>
<gene>
    <name evidence="2" type="ORF">ABDJ85_02880</name>
</gene>
<comment type="caution">
    <text evidence="2">The sequence shown here is derived from an EMBL/GenBank/DDBJ whole genome shotgun (WGS) entry which is preliminary data.</text>
</comment>
<feature type="chain" id="PRO_5047497005" evidence="1">
    <location>
        <begin position="23"/>
        <end position="226"/>
    </location>
</feature>
<name>A0ABV0FWV0_9BURK</name>
<dbReference type="InterPro" id="IPR025245">
    <property type="entry name" value="DUF4197"/>
</dbReference>
<keyword evidence="1" id="KW-0732">Signal</keyword>
<evidence type="ECO:0000313" key="2">
    <source>
        <dbReference type="EMBL" id="MEO3690394.1"/>
    </source>
</evidence>
<proteinExistence type="predicted"/>
<dbReference type="Proteomes" id="UP001495147">
    <property type="component" value="Unassembled WGS sequence"/>
</dbReference>
<feature type="signal peptide" evidence="1">
    <location>
        <begin position="1"/>
        <end position="22"/>
    </location>
</feature>
<organism evidence="2 3">
    <name type="scientific">Roseateles paludis</name>
    <dbReference type="NCBI Taxonomy" id="3145238"/>
    <lineage>
        <taxon>Bacteria</taxon>
        <taxon>Pseudomonadati</taxon>
        <taxon>Pseudomonadota</taxon>
        <taxon>Betaproteobacteria</taxon>
        <taxon>Burkholderiales</taxon>
        <taxon>Sphaerotilaceae</taxon>
        <taxon>Roseateles</taxon>
    </lineage>
</organism>
<dbReference type="Pfam" id="PF13852">
    <property type="entry name" value="DUF4197"/>
    <property type="match status" value="1"/>
</dbReference>
<dbReference type="RefSeq" id="WP_347703225.1">
    <property type="nucleotide sequence ID" value="NZ_JBDPZD010000001.1"/>
</dbReference>
<evidence type="ECO:0000256" key="1">
    <source>
        <dbReference type="SAM" id="SignalP"/>
    </source>
</evidence>